<sequence length="473" mass="51052">MYLGIDLGTGSVKLMLLGPDGAEHTVSRSYEVSSPHSGWAQIDTDIWLAALSSCIRELPGVEGVKAIGLSGQMHGIVPCSGMSGTAPVALGSAITWADQRAAETLPYYKTFSEQTLSKLGNPPSAGMAGPILLWLRDQMPGLFAKIDIACMPKDFIRATLTGDRLTDYSDASGTLLYDFSIQGWHAELVRAIGLDMTQLPQIRAGNSIAGFVSDDAARRFGLPPGIPVALGAGDTPAAFFGTDLHDPGTAQISIGTAAQIGVPMAERGIHTVMNLNLFEGVRPGSRYRIAAMMNGGLALEWVRRQLGFSWQDLYRSLERRGLGTPSDLIFIPYLSGERTPHMNPDARGAWIGLSLHHQREDLALAALLGVASTIRLGLDTLLSAGNSSISQLRLVGGSARFPFWRKVLAAMLERDLLVSQQTDSSARGAALMAAEAIGERLSPSFGFDCEHAESYSWMKEYFQKQQDLYYKIF</sequence>
<evidence type="ECO:0000256" key="3">
    <source>
        <dbReference type="ARBA" id="ARBA00022777"/>
    </source>
</evidence>
<dbReference type="SUPFAM" id="SSF53067">
    <property type="entry name" value="Actin-like ATPase domain"/>
    <property type="match status" value="2"/>
</dbReference>
<evidence type="ECO:0000259" key="4">
    <source>
        <dbReference type="Pfam" id="PF00370"/>
    </source>
</evidence>
<dbReference type="Pfam" id="PF00370">
    <property type="entry name" value="FGGY_N"/>
    <property type="match status" value="1"/>
</dbReference>
<reference evidence="6 7" key="1">
    <citation type="journal article" date="2010" name="Stand. Genomic Sci.">
        <title>Complete genome sequence of Spirochaeta smaragdinae type strain (SEBR 4228).</title>
        <authorList>
            <person name="Mavromatis K."/>
            <person name="Yasawong M."/>
            <person name="Chertkov O."/>
            <person name="Lapidus A."/>
            <person name="Lucas S."/>
            <person name="Nolan M."/>
            <person name="Del Rio T.G."/>
            <person name="Tice H."/>
            <person name="Cheng J.F."/>
            <person name="Pitluck S."/>
            <person name="Liolios K."/>
            <person name="Ivanova N."/>
            <person name="Tapia R."/>
            <person name="Han C."/>
            <person name="Bruce D."/>
            <person name="Goodwin L."/>
            <person name="Pati A."/>
            <person name="Chen A."/>
            <person name="Palaniappan K."/>
            <person name="Land M."/>
            <person name="Hauser L."/>
            <person name="Chang Y.J."/>
            <person name="Jeffries C.D."/>
            <person name="Detter J.C."/>
            <person name="Rohde M."/>
            <person name="Brambilla E."/>
            <person name="Spring S."/>
            <person name="Goker M."/>
            <person name="Sikorski J."/>
            <person name="Woyke T."/>
            <person name="Bristow J."/>
            <person name="Eisen J.A."/>
            <person name="Markowitz V."/>
            <person name="Hugenholtz P."/>
            <person name="Klenk H.P."/>
            <person name="Kyrpides N.C."/>
        </authorList>
    </citation>
    <scope>NUCLEOTIDE SEQUENCE [LARGE SCALE GENOMIC DNA]</scope>
    <source>
        <strain evidence="7">DSM 11293 / JCM 15392 / SEBR 4228</strain>
    </source>
</reference>
<feature type="domain" description="Carbohydrate kinase FGGY C-terminal" evidence="5">
    <location>
        <begin position="252"/>
        <end position="435"/>
    </location>
</feature>
<keyword evidence="3 6" id="KW-0418">Kinase</keyword>
<dbReference type="STRING" id="573413.Spirs_0056"/>
<gene>
    <name evidence="6" type="ordered locus">Spirs_0056</name>
</gene>
<dbReference type="EMBL" id="CP002116">
    <property type="protein sequence ID" value="ADK79216.1"/>
    <property type="molecule type" value="Genomic_DNA"/>
</dbReference>
<dbReference type="InterPro" id="IPR018484">
    <property type="entry name" value="FGGY_N"/>
</dbReference>
<accession>E1R6T4</accession>
<dbReference type="AlphaFoldDB" id="E1R6T4"/>
<dbReference type="HOGENOM" id="CLU_009281_3_0_12"/>
<dbReference type="GO" id="GO:0005975">
    <property type="term" value="P:carbohydrate metabolic process"/>
    <property type="evidence" value="ECO:0007669"/>
    <property type="project" value="InterPro"/>
</dbReference>
<dbReference type="InterPro" id="IPR018485">
    <property type="entry name" value="FGGY_C"/>
</dbReference>
<proteinExistence type="inferred from homology"/>
<dbReference type="Gene3D" id="3.30.420.40">
    <property type="match status" value="2"/>
</dbReference>
<dbReference type="GO" id="GO:0016301">
    <property type="term" value="F:kinase activity"/>
    <property type="evidence" value="ECO:0007669"/>
    <property type="project" value="UniProtKB-KW"/>
</dbReference>
<evidence type="ECO:0000256" key="2">
    <source>
        <dbReference type="ARBA" id="ARBA00022679"/>
    </source>
</evidence>
<evidence type="ECO:0000313" key="7">
    <source>
        <dbReference type="Proteomes" id="UP000002318"/>
    </source>
</evidence>
<dbReference type="InterPro" id="IPR050406">
    <property type="entry name" value="FGGY_Carb_Kinase"/>
</dbReference>
<evidence type="ECO:0000256" key="1">
    <source>
        <dbReference type="ARBA" id="ARBA00009156"/>
    </source>
</evidence>
<dbReference type="InterPro" id="IPR043129">
    <property type="entry name" value="ATPase_NBD"/>
</dbReference>
<protein>
    <submittedName>
        <fullName evidence="6">Carbohydrate kinase, FGGY</fullName>
    </submittedName>
</protein>
<dbReference type="KEGG" id="ssm:Spirs_0056"/>
<evidence type="ECO:0000313" key="6">
    <source>
        <dbReference type="EMBL" id="ADK79216.1"/>
    </source>
</evidence>
<dbReference type="Pfam" id="PF02782">
    <property type="entry name" value="FGGY_C"/>
    <property type="match status" value="1"/>
</dbReference>
<dbReference type="PANTHER" id="PTHR43095">
    <property type="entry name" value="SUGAR KINASE"/>
    <property type="match status" value="1"/>
</dbReference>
<evidence type="ECO:0000259" key="5">
    <source>
        <dbReference type="Pfam" id="PF02782"/>
    </source>
</evidence>
<keyword evidence="7" id="KW-1185">Reference proteome</keyword>
<dbReference type="eggNOG" id="COG1070">
    <property type="taxonomic scope" value="Bacteria"/>
</dbReference>
<dbReference type="OrthoDB" id="9805576at2"/>
<dbReference type="CDD" id="cd07808">
    <property type="entry name" value="ASKHA_NBD_FGGY_EcXK-like"/>
    <property type="match status" value="1"/>
</dbReference>
<organism evidence="6 7">
    <name type="scientific">Sediminispirochaeta smaragdinae (strain DSM 11293 / JCM 15392 / SEBR 4228)</name>
    <name type="common">Spirochaeta smaragdinae</name>
    <dbReference type="NCBI Taxonomy" id="573413"/>
    <lineage>
        <taxon>Bacteria</taxon>
        <taxon>Pseudomonadati</taxon>
        <taxon>Spirochaetota</taxon>
        <taxon>Spirochaetia</taxon>
        <taxon>Spirochaetales</taxon>
        <taxon>Spirochaetaceae</taxon>
        <taxon>Sediminispirochaeta</taxon>
    </lineage>
</organism>
<keyword evidence="2" id="KW-0808">Transferase</keyword>
<name>E1R6T4_SEDSS</name>
<dbReference type="PANTHER" id="PTHR43095:SF5">
    <property type="entry name" value="XYLULOSE KINASE"/>
    <property type="match status" value="1"/>
</dbReference>
<dbReference type="RefSeq" id="WP_013252680.1">
    <property type="nucleotide sequence ID" value="NC_014364.1"/>
</dbReference>
<comment type="similarity">
    <text evidence="1">Belongs to the FGGY kinase family.</text>
</comment>
<dbReference type="PIRSF" id="PIRSF000538">
    <property type="entry name" value="GlpK"/>
    <property type="match status" value="1"/>
</dbReference>
<dbReference type="Proteomes" id="UP000002318">
    <property type="component" value="Chromosome"/>
</dbReference>
<feature type="domain" description="Carbohydrate kinase FGGY N-terminal" evidence="4">
    <location>
        <begin position="1"/>
        <end position="241"/>
    </location>
</feature>
<dbReference type="InterPro" id="IPR000577">
    <property type="entry name" value="Carb_kinase_FGGY"/>
</dbReference>